<keyword evidence="2" id="KW-1185">Reference proteome</keyword>
<dbReference type="Proteomes" id="UP000241639">
    <property type="component" value="Unassembled WGS sequence"/>
</dbReference>
<gene>
    <name evidence="1" type="ORF">C8J48_2268</name>
</gene>
<evidence type="ECO:0000313" key="1">
    <source>
        <dbReference type="EMBL" id="PTM59639.1"/>
    </source>
</evidence>
<dbReference type="OrthoDB" id="2991692at2"/>
<dbReference type="AlphaFoldDB" id="A0A2T4ZCN6"/>
<protein>
    <submittedName>
        <fullName evidence="1">Uncharacterized protein</fullName>
    </submittedName>
</protein>
<dbReference type="EMBL" id="PZZP01000001">
    <property type="protein sequence ID" value="PTM59639.1"/>
    <property type="molecule type" value="Genomic_DNA"/>
</dbReference>
<name>A0A2T4ZCN6_9BACL</name>
<sequence>MAKHERVEPIVVWESTKPEQAKKDETVIPFPSKRENSDQFVRVFEPIPGGRPLRITQVSSGFGNPTSRASLGVRCRVAA</sequence>
<evidence type="ECO:0000313" key="2">
    <source>
        <dbReference type="Proteomes" id="UP000241639"/>
    </source>
</evidence>
<accession>A0A2T4ZCN6</accession>
<reference evidence="1 2" key="1">
    <citation type="submission" date="2018-04" db="EMBL/GenBank/DDBJ databases">
        <title>Genomic Encyclopedia of Archaeal and Bacterial Type Strains, Phase II (KMG-II): from individual species to whole genera.</title>
        <authorList>
            <person name="Goeker M."/>
        </authorList>
    </citation>
    <scope>NUCLEOTIDE SEQUENCE [LARGE SCALE GENOMIC DNA]</scope>
    <source>
        <strain evidence="1 2">DSM 45169</strain>
    </source>
</reference>
<proteinExistence type="predicted"/>
<organism evidence="1 2">
    <name type="scientific">Desmospora activa DSM 45169</name>
    <dbReference type="NCBI Taxonomy" id="1121389"/>
    <lineage>
        <taxon>Bacteria</taxon>
        <taxon>Bacillati</taxon>
        <taxon>Bacillota</taxon>
        <taxon>Bacilli</taxon>
        <taxon>Bacillales</taxon>
        <taxon>Thermoactinomycetaceae</taxon>
        <taxon>Desmospora</taxon>
    </lineage>
</organism>
<dbReference type="RefSeq" id="WP_107726779.1">
    <property type="nucleotide sequence ID" value="NZ_PZZP01000001.1"/>
</dbReference>
<comment type="caution">
    <text evidence="1">The sequence shown here is derived from an EMBL/GenBank/DDBJ whole genome shotgun (WGS) entry which is preliminary data.</text>
</comment>